<evidence type="ECO:0000313" key="5">
    <source>
        <dbReference type="Proteomes" id="UP000034298"/>
    </source>
</evidence>
<accession>A0A0F8E0B4</accession>
<dbReference type="AlphaFoldDB" id="A0A0F8E0B4"/>
<proteinExistence type="predicted"/>
<evidence type="ECO:0000313" key="2">
    <source>
        <dbReference type="EMBL" id="KKG61742.1"/>
    </source>
</evidence>
<organism evidence="1 5">
    <name type="scientific">Methanosarcina mazei</name>
    <name type="common">Methanosarcina frisia</name>
    <dbReference type="NCBI Taxonomy" id="2209"/>
    <lineage>
        <taxon>Archaea</taxon>
        <taxon>Methanobacteriati</taxon>
        <taxon>Methanobacteriota</taxon>
        <taxon>Stenosarchaea group</taxon>
        <taxon>Methanomicrobia</taxon>
        <taxon>Methanosarcinales</taxon>
        <taxon>Methanosarcinaceae</taxon>
        <taxon>Methanosarcina</taxon>
    </lineage>
</organism>
<evidence type="ECO:0000313" key="6">
    <source>
        <dbReference type="Proteomes" id="UP000034424"/>
    </source>
</evidence>
<reference evidence="4 7" key="2">
    <citation type="submission" date="2018-05" db="EMBL/GenBank/DDBJ databases">
        <title>Methanosarcina gilichinskyana sp. nov., a novel methanogenic archaeon isolated from Holocene permafrost, North East Russia.</title>
        <authorList>
            <person name="Oshurkova V."/>
            <person name="Meer M."/>
            <person name="Bochkareva O."/>
            <person name="Shcherbakova V."/>
        </authorList>
    </citation>
    <scope>NUCLEOTIDE SEQUENCE [LARGE SCALE GENOMIC DNA]</scope>
    <source>
        <strain evidence="4 7">JL01</strain>
    </source>
</reference>
<name>A0A0F8E0B4_METMZ</name>
<evidence type="ECO:0000313" key="4">
    <source>
        <dbReference type="EMBL" id="QCR16144.1"/>
    </source>
</evidence>
<evidence type="ECO:0000313" key="3">
    <source>
        <dbReference type="EMBL" id="KKG71238.1"/>
    </source>
</evidence>
<gene>
    <name evidence="4" type="ORF">DKM28_08960</name>
    <name evidence="1" type="ORF">DU30_07905</name>
    <name evidence="3" type="ORF">DU43_19740</name>
    <name evidence="2" type="ORF">DU67_04130</name>
</gene>
<evidence type="ECO:0000313" key="7">
    <source>
        <dbReference type="Proteomes" id="UP000300067"/>
    </source>
</evidence>
<dbReference type="Proteomes" id="UP000034424">
    <property type="component" value="Unassembled WGS sequence"/>
</dbReference>
<protein>
    <submittedName>
        <fullName evidence="1">Uncharacterized protein</fullName>
    </submittedName>
</protein>
<reference evidence="5 6" key="1">
    <citation type="journal article" date="2015" name="ISME J.">
        <title>Genomic and phenotypic differentiation among Methanosarcina mazei populations from Columbia River sediment.</title>
        <authorList>
            <person name="Youngblut N.D."/>
            <person name="Wirth J.S."/>
            <person name="Henriksen J.R."/>
            <person name="Smith M."/>
            <person name="Simon H."/>
            <person name="Metcalf W.W."/>
            <person name="Whitaker R.J."/>
        </authorList>
    </citation>
    <scope>NUCLEOTIDE SEQUENCE [LARGE SCALE GENOMIC DNA]</scope>
    <source>
        <strain evidence="1 5">3.F.A.1B.1</strain>
        <strain evidence="2 6">3.F.T.2.1</strain>
        <strain evidence="3">3.H.A.1A.1</strain>
    </source>
</reference>
<sequence>MYPKLRCKKCCKHGTGYFLHGSDQSSEDHPGCREAHVFSGFSWQVIQVDKSSILAGPAEDVVEKWPWLKAAEHDSSYTLSISKETLKKMLLEKGFLKTWKR</sequence>
<dbReference type="Proteomes" id="UP000034298">
    <property type="component" value="Unassembled WGS sequence"/>
</dbReference>
<dbReference type="RefSeq" id="WP_048046162.1">
    <property type="nucleotide sequence ID" value="NZ_CP029709.1"/>
</dbReference>
<dbReference type="PATRIC" id="fig|2209.62.peg.1677"/>
<dbReference type="EMBL" id="JJPL01000120">
    <property type="protein sequence ID" value="KKG61742.1"/>
    <property type="molecule type" value="Genomic_DNA"/>
</dbReference>
<dbReference type="EMBL" id="JJPM01000244">
    <property type="protein sequence ID" value="KKG71238.1"/>
    <property type="molecule type" value="Genomic_DNA"/>
</dbReference>
<dbReference type="Proteomes" id="UP000300067">
    <property type="component" value="Chromosome"/>
</dbReference>
<dbReference type="EMBL" id="JJPC01000105">
    <property type="protein sequence ID" value="KKG33151.1"/>
    <property type="molecule type" value="Genomic_DNA"/>
</dbReference>
<dbReference type="EMBL" id="CP029709">
    <property type="protein sequence ID" value="QCR16144.1"/>
    <property type="molecule type" value="Genomic_DNA"/>
</dbReference>
<evidence type="ECO:0000313" key="1">
    <source>
        <dbReference type="EMBL" id="KKG33151.1"/>
    </source>
</evidence>